<dbReference type="RefSeq" id="WP_086540119.1">
    <property type="nucleotide sequence ID" value="NZ_MSSW01000007.1"/>
</dbReference>
<comment type="similarity">
    <text evidence="1">Belongs to the glycosyl hydrolase 16 family.</text>
</comment>
<dbReference type="Proteomes" id="UP000256405">
    <property type="component" value="Unassembled WGS sequence"/>
</dbReference>
<dbReference type="EMBL" id="QUNF01000009">
    <property type="protein sequence ID" value="REG88532.1"/>
    <property type="molecule type" value="Genomic_DNA"/>
</dbReference>
<dbReference type="PANTHER" id="PTHR10963">
    <property type="entry name" value="GLYCOSYL HYDROLASE-RELATED"/>
    <property type="match status" value="1"/>
</dbReference>
<dbReference type="Gene3D" id="2.60.120.200">
    <property type="match status" value="1"/>
</dbReference>
<feature type="signal peptide" evidence="2">
    <location>
        <begin position="1"/>
        <end position="21"/>
    </location>
</feature>
<dbReference type="PROSITE" id="PS51762">
    <property type="entry name" value="GH16_2"/>
    <property type="match status" value="1"/>
</dbReference>
<dbReference type="AlphaFoldDB" id="A0A3E0DV94"/>
<dbReference type="InterPro" id="IPR000757">
    <property type="entry name" value="Beta-glucanase-like"/>
</dbReference>
<evidence type="ECO:0000256" key="2">
    <source>
        <dbReference type="SAM" id="SignalP"/>
    </source>
</evidence>
<evidence type="ECO:0000313" key="5">
    <source>
        <dbReference type="Proteomes" id="UP000256405"/>
    </source>
</evidence>
<proteinExistence type="inferred from homology"/>
<protein>
    <submittedName>
        <fullName evidence="4">Beta-glucanase (GH16 family)</fullName>
    </submittedName>
</protein>
<feature type="domain" description="GH16" evidence="3">
    <location>
        <begin position="38"/>
        <end position="284"/>
    </location>
</feature>
<accession>A0A3E0DV94</accession>
<sequence length="284" mass="33269">MIYRTLLFLFFALTLTCSIQAQFKPAGTEYTLVWQEEFENSGQVNPESWSYEKGFVRNSELQWYQEPNALVKNGKLVITGKREQIKNTKYDPESNDWRRNCEFAEYTSSSINTRNKYEFRYGIVEVRAKIDTAMGMWPAIWTLGISKPWPSNGEIDIMEYYRVTGQATILANAAWADEGAYNAKWDETKILFSEFLNKDPEWPSKFHLWRMEWTEKTIKLFLDDELLNEVDLARTINPDGFNPFHQPHYILLNLAIGGNGGDPKSTVFPKEYVVDYVRIYQKRL</sequence>
<name>A0A3E0DV94_9BACT</name>
<dbReference type="SUPFAM" id="SSF49899">
    <property type="entry name" value="Concanavalin A-like lectins/glucanases"/>
    <property type="match status" value="1"/>
</dbReference>
<keyword evidence="5" id="KW-1185">Reference proteome</keyword>
<evidence type="ECO:0000313" key="4">
    <source>
        <dbReference type="EMBL" id="REG88532.1"/>
    </source>
</evidence>
<comment type="caution">
    <text evidence="4">The sequence shown here is derived from an EMBL/GenBank/DDBJ whole genome shotgun (WGS) entry which is preliminary data.</text>
</comment>
<dbReference type="InterPro" id="IPR050546">
    <property type="entry name" value="Glycosyl_Hydrlase_16"/>
</dbReference>
<dbReference type="GO" id="GO:0004553">
    <property type="term" value="F:hydrolase activity, hydrolyzing O-glycosyl compounds"/>
    <property type="evidence" value="ECO:0007669"/>
    <property type="project" value="InterPro"/>
</dbReference>
<evidence type="ECO:0000256" key="1">
    <source>
        <dbReference type="ARBA" id="ARBA00006865"/>
    </source>
</evidence>
<dbReference type="InterPro" id="IPR013320">
    <property type="entry name" value="ConA-like_dom_sf"/>
</dbReference>
<dbReference type="CDD" id="cd08023">
    <property type="entry name" value="GH16_laminarinase_like"/>
    <property type="match status" value="1"/>
</dbReference>
<dbReference type="PANTHER" id="PTHR10963:SF55">
    <property type="entry name" value="GLYCOSIDE HYDROLASE FAMILY 16 PROTEIN"/>
    <property type="match status" value="1"/>
</dbReference>
<gene>
    <name evidence="4" type="ORF">C8N25_109147</name>
</gene>
<keyword evidence="2" id="KW-0732">Signal</keyword>
<dbReference type="Pfam" id="PF00722">
    <property type="entry name" value="Glyco_hydro_16"/>
    <property type="match status" value="1"/>
</dbReference>
<dbReference type="GO" id="GO:0005975">
    <property type="term" value="P:carbohydrate metabolic process"/>
    <property type="evidence" value="ECO:0007669"/>
    <property type="project" value="InterPro"/>
</dbReference>
<dbReference type="OrthoDB" id="9776255at2"/>
<reference evidence="4 5" key="1">
    <citation type="submission" date="2018-08" db="EMBL/GenBank/DDBJ databases">
        <title>Genomic Encyclopedia of Archaeal and Bacterial Type Strains, Phase II (KMG-II): from individual species to whole genera.</title>
        <authorList>
            <person name="Goeker M."/>
        </authorList>
    </citation>
    <scope>NUCLEOTIDE SEQUENCE [LARGE SCALE GENOMIC DNA]</scope>
    <source>
        <strain evidence="4 5">DSM 15986</strain>
    </source>
</reference>
<organism evidence="4 5">
    <name type="scientific">Algoriphagus antarcticus</name>
    <dbReference type="NCBI Taxonomy" id="238540"/>
    <lineage>
        <taxon>Bacteria</taxon>
        <taxon>Pseudomonadati</taxon>
        <taxon>Bacteroidota</taxon>
        <taxon>Cytophagia</taxon>
        <taxon>Cytophagales</taxon>
        <taxon>Cyclobacteriaceae</taxon>
        <taxon>Algoriphagus</taxon>
    </lineage>
</organism>
<feature type="chain" id="PRO_5017538774" evidence="2">
    <location>
        <begin position="22"/>
        <end position="284"/>
    </location>
</feature>
<evidence type="ECO:0000259" key="3">
    <source>
        <dbReference type="PROSITE" id="PS51762"/>
    </source>
</evidence>